<dbReference type="Pfam" id="PF20231">
    <property type="entry name" value="DUF6589"/>
    <property type="match status" value="1"/>
</dbReference>
<name>A0A4Q2DSI8_9AGAR</name>
<dbReference type="InterPro" id="IPR046496">
    <property type="entry name" value="DUF6589"/>
</dbReference>
<dbReference type="STRING" id="2316362.A0A4Q2DSI8"/>
<sequence>MVPKPKPGVFTFVLQPIPGAEASEPPGSQAEATTAQLPPSTQPVQYQFVTLNARKAPGRGRKPRKAAEGVEESVGGGTDSAWAQGGSQLLETTDNHSPAADILAADRLIKSTLQTLRVQARIGPFNIVCRILEDDTPLYSSYRKKFYGPDNDTLDHLLTTIANCRQGRVKLSAWLKSSGRSLITNIVGEEMDEVTKAEIMPGLATITPQYVKTWTLESHKAHAPFTIAILTAAAQTERAARENKLKKPDEVCRVIVKQLAYQRSGRALRLQAQYGLYLWSSGASRQAIDSAHRCVLSICYTSVHKLMKKLGEHAMKDAIWVAKSPHLLGYDNINLSTSIFVEQRGAATPEKVSSGTFAILYPIPNANPEDMKIEPVMDCFLALGPAPLNFEHDIRPSPSLAQIVNSNLVARIIQILIKHNKALSSYATIPSLQPIIRRLTAQEPRGTEQFPTEVSAHEEASVEGNILFQDELYWVKLQCELEDLEGLIPLAADQLTNLRNRTIKEYRAQDITPWERRDNFQPTMGIFHLELNFSWTVNHVHRGSL</sequence>
<gene>
    <name evidence="3" type="ORF">EST38_g3984</name>
</gene>
<reference evidence="3 4" key="1">
    <citation type="submission" date="2019-01" db="EMBL/GenBank/DDBJ databases">
        <title>Draft genome sequence of Psathyrella aberdarensis IHI B618.</title>
        <authorList>
            <person name="Buettner E."/>
            <person name="Kellner H."/>
        </authorList>
    </citation>
    <scope>NUCLEOTIDE SEQUENCE [LARGE SCALE GENOMIC DNA]</scope>
    <source>
        <strain evidence="3 4">IHI B618</strain>
    </source>
</reference>
<evidence type="ECO:0000256" key="1">
    <source>
        <dbReference type="SAM" id="MobiDB-lite"/>
    </source>
</evidence>
<feature type="non-terminal residue" evidence="3">
    <location>
        <position position="545"/>
    </location>
</feature>
<feature type="region of interest" description="Disordered" evidence="1">
    <location>
        <begin position="55"/>
        <end position="84"/>
    </location>
</feature>
<dbReference type="Proteomes" id="UP000290288">
    <property type="component" value="Unassembled WGS sequence"/>
</dbReference>
<evidence type="ECO:0000313" key="3">
    <source>
        <dbReference type="EMBL" id="RXW21865.1"/>
    </source>
</evidence>
<dbReference type="OrthoDB" id="3040861at2759"/>
<feature type="domain" description="DUF6589" evidence="2">
    <location>
        <begin position="386"/>
        <end position="544"/>
    </location>
</feature>
<dbReference type="AlphaFoldDB" id="A0A4Q2DSI8"/>
<proteinExistence type="predicted"/>
<comment type="caution">
    <text evidence="3">The sequence shown here is derived from an EMBL/GenBank/DDBJ whole genome shotgun (WGS) entry which is preliminary data.</text>
</comment>
<feature type="region of interest" description="Disordered" evidence="1">
    <location>
        <begin position="17"/>
        <end position="41"/>
    </location>
</feature>
<feature type="compositionally biased region" description="Polar residues" evidence="1">
    <location>
        <begin position="30"/>
        <end position="41"/>
    </location>
</feature>
<evidence type="ECO:0000259" key="2">
    <source>
        <dbReference type="Pfam" id="PF20231"/>
    </source>
</evidence>
<keyword evidence="4" id="KW-1185">Reference proteome</keyword>
<evidence type="ECO:0000313" key="4">
    <source>
        <dbReference type="Proteomes" id="UP000290288"/>
    </source>
</evidence>
<dbReference type="EMBL" id="SDEE01000092">
    <property type="protein sequence ID" value="RXW21865.1"/>
    <property type="molecule type" value="Genomic_DNA"/>
</dbReference>
<accession>A0A4Q2DSI8</accession>
<organism evidence="3 4">
    <name type="scientific">Candolleomyces aberdarensis</name>
    <dbReference type="NCBI Taxonomy" id="2316362"/>
    <lineage>
        <taxon>Eukaryota</taxon>
        <taxon>Fungi</taxon>
        <taxon>Dikarya</taxon>
        <taxon>Basidiomycota</taxon>
        <taxon>Agaricomycotina</taxon>
        <taxon>Agaricomycetes</taxon>
        <taxon>Agaricomycetidae</taxon>
        <taxon>Agaricales</taxon>
        <taxon>Agaricineae</taxon>
        <taxon>Psathyrellaceae</taxon>
        <taxon>Candolleomyces</taxon>
    </lineage>
</organism>
<protein>
    <recommendedName>
        <fullName evidence="2">DUF6589 domain-containing protein</fullName>
    </recommendedName>
</protein>